<keyword evidence="3" id="KW-1133">Transmembrane helix</keyword>
<feature type="transmembrane region" description="Helical" evidence="3">
    <location>
        <begin position="728"/>
        <end position="748"/>
    </location>
</feature>
<gene>
    <name evidence="5" type="ORF">R5R35_013135</name>
</gene>
<reference evidence="5 6" key="1">
    <citation type="submission" date="2024-03" db="EMBL/GenBank/DDBJ databases">
        <title>The genome assembly and annotation of the cricket Gryllus longicercus Weissman &amp; Gray.</title>
        <authorList>
            <person name="Szrajer S."/>
            <person name="Gray D."/>
            <person name="Ylla G."/>
        </authorList>
    </citation>
    <scope>NUCLEOTIDE SEQUENCE [LARGE SCALE GENOMIC DNA]</scope>
    <source>
        <strain evidence="5">DAG 2021-001</strain>
        <tissue evidence="5">Whole body minus gut</tissue>
    </source>
</reference>
<accession>A0AAN9W8G1</accession>
<evidence type="ECO:0000259" key="4">
    <source>
        <dbReference type="PROSITE" id="PS50156"/>
    </source>
</evidence>
<dbReference type="InterPro" id="IPR051697">
    <property type="entry name" value="Patched_domain-protein"/>
</dbReference>
<feature type="transmembrane region" description="Helical" evidence="3">
    <location>
        <begin position="793"/>
        <end position="814"/>
    </location>
</feature>
<dbReference type="PROSITE" id="PS50156">
    <property type="entry name" value="SSD"/>
    <property type="match status" value="1"/>
</dbReference>
<dbReference type="PANTHER" id="PTHR10796">
    <property type="entry name" value="PATCHED-RELATED"/>
    <property type="match status" value="1"/>
</dbReference>
<dbReference type="GO" id="GO:0016020">
    <property type="term" value="C:membrane"/>
    <property type="evidence" value="ECO:0007669"/>
    <property type="project" value="TreeGrafter"/>
</dbReference>
<dbReference type="AlphaFoldDB" id="A0AAN9W8G1"/>
<feature type="transmembrane region" description="Helical" evidence="3">
    <location>
        <begin position="392"/>
        <end position="411"/>
    </location>
</feature>
<dbReference type="InterPro" id="IPR053958">
    <property type="entry name" value="HMGCR/SNAP/NPC1-like_SSD"/>
</dbReference>
<keyword evidence="6" id="KW-1185">Reference proteome</keyword>
<feature type="transmembrane region" description="Helical" evidence="3">
    <location>
        <begin position="820"/>
        <end position="844"/>
    </location>
</feature>
<dbReference type="EMBL" id="JAZDUA010000001">
    <property type="protein sequence ID" value="KAK7874565.1"/>
    <property type="molecule type" value="Genomic_DNA"/>
</dbReference>
<evidence type="ECO:0000256" key="1">
    <source>
        <dbReference type="ARBA" id="ARBA00005585"/>
    </source>
</evidence>
<feature type="compositionally biased region" description="Polar residues" evidence="2">
    <location>
        <begin position="919"/>
        <end position="929"/>
    </location>
</feature>
<feature type="transmembrane region" description="Helical" evidence="3">
    <location>
        <begin position="318"/>
        <end position="344"/>
    </location>
</feature>
<evidence type="ECO:0000256" key="2">
    <source>
        <dbReference type="SAM" id="MobiDB-lite"/>
    </source>
</evidence>
<evidence type="ECO:0000313" key="6">
    <source>
        <dbReference type="Proteomes" id="UP001378592"/>
    </source>
</evidence>
<dbReference type="SUPFAM" id="SSF82866">
    <property type="entry name" value="Multidrug efflux transporter AcrB transmembrane domain"/>
    <property type="match status" value="2"/>
</dbReference>
<comment type="similarity">
    <text evidence="1">Belongs to the patched family.</text>
</comment>
<dbReference type="Gene3D" id="1.20.1640.10">
    <property type="entry name" value="Multidrug efflux transporter AcrB transmembrane domain"/>
    <property type="match status" value="2"/>
</dbReference>
<dbReference type="Proteomes" id="UP001378592">
    <property type="component" value="Unassembled WGS sequence"/>
</dbReference>
<feature type="transmembrane region" description="Helical" evidence="3">
    <location>
        <begin position="417"/>
        <end position="446"/>
    </location>
</feature>
<feature type="transmembrane region" description="Helical" evidence="3">
    <location>
        <begin position="702"/>
        <end position="721"/>
    </location>
</feature>
<evidence type="ECO:0000313" key="5">
    <source>
        <dbReference type="EMBL" id="KAK7874565.1"/>
    </source>
</evidence>
<feature type="transmembrane region" description="Helical" evidence="3">
    <location>
        <begin position="495"/>
        <end position="515"/>
    </location>
</feature>
<feature type="transmembrane region" description="Helical" evidence="3">
    <location>
        <begin position="350"/>
        <end position="371"/>
    </location>
</feature>
<evidence type="ECO:0000256" key="3">
    <source>
        <dbReference type="SAM" id="Phobius"/>
    </source>
</evidence>
<feature type="transmembrane region" description="Helical" evidence="3">
    <location>
        <begin position="288"/>
        <end position="306"/>
    </location>
</feature>
<keyword evidence="3" id="KW-0472">Membrane</keyword>
<organism evidence="5 6">
    <name type="scientific">Gryllus longicercus</name>
    <dbReference type="NCBI Taxonomy" id="2509291"/>
    <lineage>
        <taxon>Eukaryota</taxon>
        <taxon>Metazoa</taxon>
        <taxon>Ecdysozoa</taxon>
        <taxon>Arthropoda</taxon>
        <taxon>Hexapoda</taxon>
        <taxon>Insecta</taxon>
        <taxon>Pterygota</taxon>
        <taxon>Neoptera</taxon>
        <taxon>Polyneoptera</taxon>
        <taxon>Orthoptera</taxon>
        <taxon>Ensifera</taxon>
        <taxon>Gryllidea</taxon>
        <taxon>Grylloidea</taxon>
        <taxon>Gryllidae</taxon>
        <taxon>Gryllinae</taxon>
        <taxon>Gryllus</taxon>
    </lineage>
</organism>
<sequence length="929" mass="104957">MATNKQTTQFGKRKCYRFFASRFIVNFDDLFYRLGLCLGTHPLKALCGSLAACLAASFGLLLWHEELNDVELFMPRDSHVRRDAAWVQANFEDEMRFESVIVEADNVLDPAVLAAIARLEMAVRDISVSGHSWDDVCARYNTWFQTTADDIFESLVDKSSIPNDCLYQSLLKLWNKNGSFIEVFSLTNDNIFSTLRHQLNESKPKSILDDPRMLLSGVEWGPGKKVRAKATILNWMLKKSDNSSAEWELEFIRQALHSNRSLPQGMKVFAVSTRSYKDVLGQVLQNNITVLFAGFSLIILYVIIMLGRCNMVEQRILLSLLGVSVIGQSILASYGLCFYMGFFWGPLHPVLPFLLLGVGVDNIYVLVQCLDNLEGRQQMTIPERIGRTLQKAGVSITVTSLTDILAFAVGTSTVMPFLRSFCVFAATGILCLYVFEIFFFLSCLALDEKRIMTNRDCCYRPQKNWKPNSCSQRNIQKTVFNKYIIPNVMKTPMKVFILLTTLVLFSVNIWCVLQVEQKFDPIWYLYPDSYPILYNDKLNEYFPKYGKRAAIYMGDVNFYEDKAELNELATRLESNPYINKATLDIWYKSYDAWLEKHKTEPENEDEYKAYLLEFLLLTREGQTYIKDIKFTFADGDTDYNITAAQIPIQHIVMNTTAEQVKAMASIWDTINSLNLTKDGKQLVAFSQEYVSWTANKIIGEELLRNLGLTIAAVAMVTLILIQNLQTSFWVNCCVIFTVVDLVGSMYWLGLTIEISTSIMVLLCAGLAVDYAAHVGHEFTRLQGTKQQRAITTLNLIGTAIFNGGLSTFLAFALLGTSKSYLFTTFFKLFTGVVIFGLFHGLLFLPVILSWLGPAAPTDAASNINVFTVPVVSQNGIHLDHLVTTDKEESVCINKNAKRNEEMHTAVTLEAREGEESETDALSSQVLSNS</sequence>
<dbReference type="Pfam" id="PF12349">
    <property type="entry name" value="Sterol-sensing"/>
    <property type="match status" value="1"/>
</dbReference>
<dbReference type="InterPro" id="IPR000731">
    <property type="entry name" value="SSD"/>
</dbReference>
<proteinExistence type="inferred from homology"/>
<protein>
    <recommendedName>
        <fullName evidence="4">SSD domain-containing protein</fullName>
    </recommendedName>
</protein>
<comment type="caution">
    <text evidence="5">The sequence shown here is derived from an EMBL/GenBank/DDBJ whole genome shotgun (WGS) entry which is preliminary data.</text>
</comment>
<keyword evidence="3" id="KW-0812">Transmembrane</keyword>
<feature type="transmembrane region" description="Helical" evidence="3">
    <location>
        <begin position="754"/>
        <end position="772"/>
    </location>
</feature>
<dbReference type="PANTHER" id="PTHR10796:SF130">
    <property type="entry name" value="PATCHED DOMAIN-CONTAINING PROTEIN 3-LIKE PROTEIN"/>
    <property type="match status" value="1"/>
</dbReference>
<feature type="region of interest" description="Disordered" evidence="2">
    <location>
        <begin position="909"/>
        <end position="929"/>
    </location>
</feature>
<feature type="domain" description="SSD" evidence="4">
    <location>
        <begin position="287"/>
        <end position="446"/>
    </location>
</feature>
<name>A0AAN9W8G1_9ORTH</name>